<reference evidence="2" key="2">
    <citation type="submission" date="2014-07" db="EMBL/GenBank/DDBJ databases">
        <authorList>
            <person name="Hull J."/>
        </authorList>
    </citation>
    <scope>NUCLEOTIDE SEQUENCE</scope>
</reference>
<keyword evidence="2" id="KW-0547">Nucleotide-binding</keyword>
<feature type="region of interest" description="Disordered" evidence="1">
    <location>
        <begin position="90"/>
        <end position="119"/>
    </location>
</feature>
<keyword evidence="2" id="KW-0378">Hydrolase</keyword>
<accession>A0A0A9VRU6</accession>
<keyword evidence="2" id="KW-0067">ATP-binding</keyword>
<organism evidence="2">
    <name type="scientific">Lygus hesperus</name>
    <name type="common">Western plant bug</name>
    <dbReference type="NCBI Taxonomy" id="30085"/>
    <lineage>
        <taxon>Eukaryota</taxon>
        <taxon>Metazoa</taxon>
        <taxon>Ecdysozoa</taxon>
        <taxon>Arthropoda</taxon>
        <taxon>Hexapoda</taxon>
        <taxon>Insecta</taxon>
        <taxon>Pterygota</taxon>
        <taxon>Neoptera</taxon>
        <taxon>Paraneoptera</taxon>
        <taxon>Hemiptera</taxon>
        <taxon>Heteroptera</taxon>
        <taxon>Panheteroptera</taxon>
        <taxon>Cimicomorpha</taxon>
        <taxon>Miridae</taxon>
        <taxon>Mirini</taxon>
        <taxon>Lygus</taxon>
    </lineage>
</organism>
<feature type="region of interest" description="Disordered" evidence="1">
    <location>
        <begin position="1"/>
        <end position="60"/>
    </location>
</feature>
<evidence type="ECO:0000313" key="2">
    <source>
        <dbReference type="EMBL" id="JAF98473.1"/>
    </source>
</evidence>
<sequence length="119" mass="12769">MGGFAGRRSGPVMRMPGGSGASFDPFGNSNSGNTKNYFGLGARNNGNSSNNDNNSVPFSSSSIQYKRFDTSSDDEVQKVNEAKNVTTKMNGNRITCNNNSNNESAHNFKAGFAKRARTE</sequence>
<feature type="compositionally biased region" description="Polar residues" evidence="1">
    <location>
        <begin position="27"/>
        <end position="36"/>
    </location>
</feature>
<feature type="compositionally biased region" description="Low complexity" evidence="1">
    <location>
        <begin position="44"/>
        <end position="60"/>
    </location>
</feature>
<keyword evidence="2" id="KW-0347">Helicase</keyword>
<dbReference type="EMBL" id="GBHO01045130">
    <property type="protein sequence ID" value="JAF98473.1"/>
    <property type="molecule type" value="Transcribed_RNA"/>
</dbReference>
<dbReference type="AlphaFoldDB" id="A0A0A9VRU6"/>
<name>A0A0A9VRU6_LYGHE</name>
<proteinExistence type="predicted"/>
<protein>
    <submittedName>
        <fullName evidence="2">Putative DEAD-box RNA helicase HEL64</fullName>
    </submittedName>
</protein>
<reference evidence="2" key="1">
    <citation type="journal article" date="2014" name="PLoS ONE">
        <title>Transcriptome-Based Identification of ABC Transporters in the Western Tarnished Plant Bug Lygus hesperus.</title>
        <authorList>
            <person name="Hull J.J."/>
            <person name="Chaney K."/>
            <person name="Geib S.M."/>
            <person name="Fabrick J.A."/>
            <person name="Brent C.S."/>
            <person name="Walsh D."/>
            <person name="Lavine L.C."/>
        </authorList>
    </citation>
    <scope>NUCLEOTIDE SEQUENCE</scope>
</reference>
<dbReference type="GO" id="GO:0004386">
    <property type="term" value="F:helicase activity"/>
    <property type="evidence" value="ECO:0007669"/>
    <property type="project" value="UniProtKB-KW"/>
</dbReference>
<evidence type="ECO:0000256" key="1">
    <source>
        <dbReference type="SAM" id="MobiDB-lite"/>
    </source>
</evidence>
<gene>
    <name evidence="2" type="primary">HEL64_1</name>
    <name evidence="2" type="ORF">CM83_6744</name>
</gene>
<feature type="compositionally biased region" description="Low complexity" evidence="1">
    <location>
        <begin position="90"/>
        <end position="109"/>
    </location>
</feature>